<organism evidence="2 3">
    <name type="scientific">Fusarium piperis</name>
    <dbReference type="NCBI Taxonomy" id="1435070"/>
    <lineage>
        <taxon>Eukaryota</taxon>
        <taxon>Fungi</taxon>
        <taxon>Dikarya</taxon>
        <taxon>Ascomycota</taxon>
        <taxon>Pezizomycotina</taxon>
        <taxon>Sordariomycetes</taxon>
        <taxon>Hypocreomycetidae</taxon>
        <taxon>Hypocreales</taxon>
        <taxon>Nectriaceae</taxon>
        <taxon>Fusarium</taxon>
        <taxon>Fusarium solani species complex</taxon>
    </lineage>
</organism>
<comment type="caution">
    <text evidence="2">The sequence shown here is derived from an EMBL/GenBank/DDBJ whole genome shotgun (WGS) entry which is preliminary data.</text>
</comment>
<gene>
    <name evidence="2" type="ORF">N0V84_003881</name>
</gene>
<dbReference type="EMBL" id="JAPEUR010000059">
    <property type="protein sequence ID" value="KAJ4324457.1"/>
    <property type="molecule type" value="Genomic_DNA"/>
</dbReference>
<dbReference type="OrthoDB" id="5101800at2759"/>
<sequence length="257" mass="29304">MEPPKAPRDSTQTDPSPDLLNPPVDEPAGLGASAVDQTHQFTLEKDGLVIVKTEAKKNPEQKRLDDVIRFLKSSIAPQSMPWKRARLALCQLRDEGVAREGDMDIKAWDIAQEAGIHTSRCLRTIKSLVAELEADKTDPDRPERIRLLTRCFLKYACNLVGISVPEDLGDNPWDEGLGEIVLDKSVDIYRHIHWAWTAILNYEPQDPLETLIKPQKFIRRFLALDEIKFLTLWKDQDVFLILERKSITARRSREAST</sequence>
<proteinExistence type="predicted"/>
<dbReference type="AlphaFoldDB" id="A0A9W8WGM3"/>
<evidence type="ECO:0000313" key="2">
    <source>
        <dbReference type="EMBL" id="KAJ4324457.1"/>
    </source>
</evidence>
<protein>
    <submittedName>
        <fullName evidence="2">Uncharacterized protein</fullName>
    </submittedName>
</protein>
<name>A0A9W8WGM3_9HYPO</name>
<evidence type="ECO:0000313" key="3">
    <source>
        <dbReference type="Proteomes" id="UP001140502"/>
    </source>
</evidence>
<accession>A0A9W8WGM3</accession>
<keyword evidence="3" id="KW-1185">Reference proteome</keyword>
<reference evidence="2" key="1">
    <citation type="submission" date="2022-10" db="EMBL/GenBank/DDBJ databases">
        <title>Tapping the CABI collections for fungal endophytes: first genome assemblies for Collariella, Neodidymelliopsis, Ascochyta clinopodiicola, Didymella pomorum, Didymosphaeria variabile, Neocosmospora piperis and Neocucurbitaria cava.</title>
        <authorList>
            <person name="Hill R."/>
        </authorList>
    </citation>
    <scope>NUCLEOTIDE SEQUENCE</scope>
    <source>
        <strain evidence="2">IMI 366586</strain>
    </source>
</reference>
<evidence type="ECO:0000256" key="1">
    <source>
        <dbReference type="SAM" id="MobiDB-lite"/>
    </source>
</evidence>
<feature type="region of interest" description="Disordered" evidence="1">
    <location>
        <begin position="1"/>
        <end position="32"/>
    </location>
</feature>
<dbReference type="Proteomes" id="UP001140502">
    <property type="component" value="Unassembled WGS sequence"/>
</dbReference>